<dbReference type="Proteomes" id="UP000054995">
    <property type="component" value="Unassembled WGS sequence"/>
</dbReference>
<accession>A0A0V1FBC0</accession>
<reference evidence="1 2" key="1">
    <citation type="submission" date="2015-01" db="EMBL/GenBank/DDBJ databases">
        <title>Evolution of Trichinella species and genotypes.</title>
        <authorList>
            <person name="Korhonen P.K."/>
            <person name="Edoardo P."/>
            <person name="Giuseppe L.R."/>
            <person name="Gasser R.B."/>
        </authorList>
    </citation>
    <scope>NUCLEOTIDE SEQUENCE [LARGE SCALE GENOMIC DNA]</scope>
    <source>
        <strain evidence="1">ISS470</strain>
    </source>
</reference>
<gene>
    <name evidence="1" type="ORF">T4D_247</name>
</gene>
<evidence type="ECO:0000313" key="2">
    <source>
        <dbReference type="Proteomes" id="UP000054995"/>
    </source>
</evidence>
<dbReference type="EMBL" id="JYDT01000142">
    <property type="protein sequence ID" value="KRY83401.1"/>
    <property type="molecule type" value="Genomic_DNA"/>
</dbReference>
<protein>
    <submittedName>
        <fullName evidence="1">Uncharacterized protein</fullName>
    </submittedName>
</protein>
<evidence type="ECO:0000313" key="1">
    <source>
        <dbReference type="EMBL" id="KRY83401.1"/>
    </source>
</evidence>
<organism evidence="1 2">
    <name type="scientific">Trichinella pseudospiralis</name>
    <name type="common">Parasitic roundworm</name>
    <dbReference type="NCBI Taxonomy" id="6337"/>
    <lineage>
        <taxon>Eukaryota</taxon>
        <taxon>Metazoa</taxon>
        <taxon>Ecdysozoa</taxon>
        <taxon>Nematoda</taxon>
        <taxon>Enoplea</taxon>
        <taxon>Dorylaimia</taxon>
        <taxon>Trichinellida</taxon>
        <taxon>Trichinellidae</taxon>
        <taxon>Trichinella</taxon>
    </lineage>
</organism>
<proteinExistence type="predicted"/>
<sequence length="70" mass="8140">MEIRLLGTSSFCWLVAETDRLERLLFCQIAFNHELKASSDEEQQYDEEVSRGKTGYRMCRRRGFAAFVSG</sequence>
<comment type="caution">
    <text evidence="1">The sequence shown here is derived from an EMBL/GenBank/DDBJ whole genome shotgun (WGS) entry which is preliminary data.</text>
</comment>
<name>A0A0V1FBC0_TRIPS</name>
<dbReference type="AlphaFoldDB" id="A0A0V1FBC0"/>
<keyword evidence="2" id="KW-1185">Reference proteome</keyword>